<protein>
    <submittedName>
        <fullName evidence="1">Creatininase family protein</fullName>
    </submittedName>
</protein>
<dbReference type="AlphaFoldDB" id="A0A975U436"/>
<organism evidence="1 2">
    <name type="scientific">Elioraea tepida</name>
    <dbReference type="NCBI Taxonomy" id="2843330"/>
    <lineage>
        <taxon>Bacteria</taxon>
        <taxon>Pseudomonadati</taxon>
        <taxon>Pseudomonadota</taxon>
        <taxon>Alphaproteobacteria</taxon>
        <taxon>Acetobacterales</taxon>
        <taxon>Elioraeaceae</taxon>
        <taxon>Elioraea</taxon>
    </lineage>
</organism>
<name>A0A975U436_9PROT</name>
<dbReference type="PANTHER" id="PTHR35005">
    <property type="entry name" value="3-DEHYDRO-SCYLLO-INOSOSE HYDROLASE"/>
    <property type="match status" value="1"/>
</dbReference>
<evidence type="ECO:0000313" key="1">
    <source>
        <dbReference type="EMBL" id="QXM25617.1"/>
    </source>
</evidence>
<dbReference type="Pfam" id="PF02633">
    <property type="entry name" value="Creatininase"/>
    <property type="match status" value="1"/>
</dbReference>
<dbReference type="GO" id="GO:0009231">
    <property type="term" value="P:riboflavin biosynthetic process"/>
    <property type="evidence" value="ECO:0007669"/>
    <property type="project" value="TreeGrafter"/>
</dbReference>
<dbReference type="KEGG" id="elio:KO353_05250"/>
<sequence length="232" mass="25572">MRIADMNWMAVEDWLERDDRAVLPLGSTEQHAYLSLAVDAILAERVAAEAAEPLGVPVFPVMPYGLAPYFLAYPGTVSLRVSTLLAVVGDVLDSLSAQGFRRVLIVNGHGGNNPVDAFVREWASMRPGHRVRFHNWWNAPRTWAAVQATDAVASHGSWMENFPWTRLAGVALPEGRKEPIDTSAIAGRPASEVRALIGDGNFAGLYQRPDEEMLAIWRTAVAETRELLENGW</sequence>
<dbReference type="Proteomes" id="UP000694001">
    <property type="component" value="Chromosome"/>
</dbReference>
<dbReference type="GO" id="GO:0016811">
    <property type="term" value="F:hydrolase activity, acting on carbon-nitrogen (but not peptide) bonds, in linear amides"/>
    <property type="evidence" value="ECO:0007669"/>
    <property type="project" value="TreeGrafter"/>
</dbReference>
<accession>A0A975U436</accession>
<dbReference type="RefSeq" id="WP_218286673.1">
    <property type="nucleotide sequence ID" value="NZ_CP076448.1"/>
</dbReference>
<reference evidence="1" key="1">
    <citation type="submission" date="2021-06" db="EMBL/GenBank/DDBJ databases">
        <title>Elioraea tepida, sp. nov., a moderately thermophilic aerobic anoxygenic phototrophic bacterium isolated from an alkaline siliceous hot spring mat community in Yellowstone National Park, WY, USA.</title>
        <authorList>
            <person name="Saini M.K."/>
            <person name="Yoshida S."/>
            <person name="Sebastian A."/>
            <person name="Hirose S."/>
            <person name="Hara E."/>
            <person name="Tamaki H."/>
            <person name="Soulier N.T."/>
            <person name="Albert I."/>
            <person name="Hanada S."/>
            <person name="Bryant D.A."/>
            <person name="Tank M."/>
        </authorList>
    </citation>
    <scope>NUCLEOTIDE SEQUENCE</scope>
    <source>
        <strain evidence="1">MS-P2</strain>
    </source>
</reference>
<gene>
    <name evidence="1" type="ORF">KO353_05250</name>
</gene>
<dbReference type="EMBL" id="CP076448">
    <property type="protein sequence ID" value="QXM25617.1"/>
    <property type="molecule type" value="Genomic_DNA"/>
</dbReference>
<proteinExistence type="predicted"/>
<dbReference type="PANTHER" id="PTHR35005:SF1">
    <property type="entry name" value="2-AMINO-5-FORMYLAMINO-6-RIBOSYLAMINOPYRIMIDIN-4(3H)-ONE 5'-MONOPHOSPHATE DEFORMYLASE"/>
    <property type="match status" value="1"/>
</dbReference>
<dbReference type="InterPro" id="IPR003785">
    <property type="entry name" value="Creatininase/forma_Hydrolase"/>
</dbReference>
<keyword evidence="2" id="KW-1185">Reference proteome</keyword>
<evidence type="ECO:0000313" key="2">
    <source>
        <dbReference type="Proteomes" id="UP000694001"/>
    </source>
</evidence>